<evidence type="ECO:0000313" key="6">
    <source>
        <dbReference type="Proteomes" id="UP000295293"/>
    </source>
</evidence>
<organism evidence="5 6">
    <name type="scientific">Tahibacter aquaticus</name>
    <dbReference type="NCBI Taxonomy" id="520092"/>
    <lineage>
        <taxon>Bacteria</taxon>
        <taxon>Pseudomonadati</taxon>
        <taxon>Pseudomonadota</taxon>
        <taxon>Gammaproteobacteria</taxon>
        <taxon>Lysobacterales</taxon>
        <taxon>Rhodanobacteraceae</taxon>
        <taxon>Tahibacter</taxon>
    </lineage>
</organism>
<dbReference type="InterPro" id="IPR036737">
    <property type="entry name" value="OmpA-like_sf"/>
</dbReference>
<dbReference type="NCBIfam" id="TIGR03349">
    <property type="entry name" value="IV_VI_DotU"/>
    <property type="match status" value="1"/>
</dbReference>
<reference evidence="5 6" key="1">
    <citation type="submission" date="2019-03" db="EMBL/GenBank/DDBJ databases">
        <title>Genomic Encyclopedia of Type Strains, Phase IV (KMG-IV): sequencing the most valuable type-strain genomes for metagenomic binning, comparative biology and taxonomic classification.</title>
        <authorList>
            <person name="Goeker M."/>
        </authorList>
    </citation>
    <scope>NUCLEOTIDE SEQUENCE [LARGE SCALE GENOMIC DNA]</scope>
    <source>
        <strain evidence="5 6">DSM 21667</strain>
    </source>
</reference>
<dbReference type="Gene3D" id="1.25.40.590">
    <property type="entry name" value="Type IV / VI secretion system, DotU"/>
    <property type="match status" value="1"/>
</dbReference>
<feature type="region of interest" description="Disordered" evidence="2">
    <location>
        <begin position="376"/>
        <end position="415"/>
    </location>
</feature>
<dbReference type="NCBIfam" id="NF038228">
    <property type="entry name" value="IcmH_DotU_IVB"/>
    <property type="match status" value="1"/>
</dbReference>
<dbReference type="InterPro" id="IPR017733">
    <property type="entry name" value="OmpA-like_dom_proteobacteria"/>
</dbReference>
<dbReference type="InterPro" id="IPR038522">
    <property type="entry name" value="T4/T6SS_DotU_sf"/>
</dbReference>
<keyword evidence="6" id="KW-1185">Reference proteome</keyword>
<feature type="compositionally biased region" description="Polar residues" evidence="2">
    <location>
        <begin position="1"/>
        <end position="13"/>
    </location>
</feature>
<comment type="caution">
    <text evidence="5">The sequence shown here is derived from an EMBL/GenBank/DDBJ whole genome shotgun (WGS) entry which is preliminary data.</text>
</comment>
<feature type="compositionally biased region" description="Basic and acidic residues" evidence="2">
    <location>
        <begin position="384"/>
        <end position="396"/>
    </location>
</feature>
<name>A0A4R6Z7Q6_9GAMM</name>
<dbReference type="Proteomes" id="UP000295293">
    <property type="component" value="Unassembled WGS sequence"/>
</dbReference>
<keyword evidence="1 3" id="KW-0472">Membrane</keyword>
<feature type="region of interest" description="Disordered" evidence="2">
    <location>
        <begin position="1"/>
        <end position="39"/>
    </location>
</feature>
<dbReference type="SUPFAM" id="SSF103088">
    <property type="entry name" value="OmpA-like"/>
    <property type="match status" value="1"/>
</dbReference>
<dbReference type="NCBIfam" id="TIGR03350">
    <property type="entry name" value="type_VI_ompA"/>
    <property type="match status" value="1"/>
</dbReference>
<dbReference type="GO" id="GO:0016020">
    <property type="term" value="C:membrane"/>
    <property type="evidence" value="ECO:0007669"/>
    <property type="project" value="UniProtKB-UniRule"/>
</dbReference>
<sequence>MTNPSFNAGNNRTFVMPSPGGAATPLSGSAQPVWQSHEPEIPSGNSPLIAVANPILNLVYQIRTLVHNADPDRLKTYLADEIRRFDANAKAQGIPAEHIVAARYCLCTVLDEAAAQTPWGGSGAWSKNSLLVTFHNETWGGEKFYQLLAKLAQTPSQHLDVLELMYYCIALGFEGRYRIVSNGQSQLETLKRRLADIIKTGRGVPDRALSIHWAGVQAEMQRIWGMIPVWVTGILAVVLGVGIFMLLAFWLAARSDKSFIAISSLKLPTPAPVVRAEPPPLRFSKFLEPEIKQGLVSVQENYEKSTVTIRGDGLFESGSATMRPQFRDIVDRIAAAINEVPGRVLVSGHTDDRPIRSVRFPSNWELSQERARAVAGQLNQSVRTPERISTEGRGEADPLADNATPAGRAQNRRVEITVFATPAELNKEVR</sequence>
<evidence type="ECO:0000256" key="2">
    <source>
        <dbReference type="SAM" id="MobiDB-lite"/>
    </source>
</evidence>
<dbReference type="InterPro" id="IPR006665">
    <property type="entry name" value="OmpA-like"/>
</dbReference>
<gene>
    <name evidence="5" type="ORF">DFR29_102522</name>
</gene>
<dbReference type="Gene3D" id="3.30.1330.60">
    <property type="entry name" value="OmpA-like domain"/>
    <property type="match status" value="1"/>
</dbReference>
<dbReference type="Pfam" id="PF00691">
    <property type="entry name" value="OmpA"/>
    <property type="match status" value="1"/>
</dbReference>
<feature type="domain" description="OmpA-like" evidence="4">
    <location>
        <begin position="302"/>
        <end position="422"/>
    </location>
</feature>
<dbReference type="PANTHER" id="PTHR38033:SF1">
    <property type="entry name" value="DOTU FAMILY TYPE IV_VI SECRETION SYSTEM PROTEIN"/>
    <property type="match status" value="1"/>
</dbReference>
<evidence type="ECO:0000259" key="4">
    <source>
        <dbReference type="PROSITE" id="PS51123"/>
    </source>
</evidence>
<dbReference type="AlphaFoldDB" id="A0A4R6Z7Q6"/>
<dbReference type="Pfam" id="PF09850">
    <property type="entry name" value="DotU"/>
    <property type="match status" value="1"/>
</dbReference>
<evidence type="ECO:0000256" key="3">
    <source>
        <dbReference type="SAM" id="Phobius"/>
    </source>
</evidence>
<dbReference type="CDD" id="cd07185">
    <property type="entry name" value="OmpA_C-like"/>
    <property type="match status" value="1"/>
</dbReference>
<keyword evidence="3" id="KW-1133">Transmembrane helix</keyword>
<proteinExistence type="predicted"/>
<dbReference type="InterPro" id="IPR017732">
    <property type="entry name" value="T4/T6SS_DotU"/>
</dbReference>
<dbReference type="PROSITE" id="PS51123">
    <property type="entry name" value="OMPA_2"/>
    <property type="match status" value="1"/>
</dbReference>
<dbReference type="PANTHER" id="PTHR38033">
    <property type="entry name" value="MEMBRANE PROTEIN-RELATED"/>
    <property type="match status" value="1"/>
</dbReference>
<accession>A0A4R6Z7Q6</accession>
<evidence type="ECO:0000313" key="5">
    <source>
        <dbReference type="EMBL" id="TDR47860.1"/>
    </source>
</evidence>
<dbReference type="EMBL" id="SNZH01000002">
    <property type="protein sequence ID" value="TDR47860.1"/>
    <property type="molecule type" value="Genomic_DNA"/>
</dbReference>
<protein>
    <submittedName>
        <fullName evidence="5">Type VI secretion system protein ImpK</fullName>
    </submittedName>
</protein>
<dbReference type="RefSeq" id="WP_208113508.1">
    <property type="nucleotide sequence ID" value="NZ_SNZH01000002.1"/>
</dbReference>
<keyword evidence="3" id="KW-0812">Transmembrane</keyword>
<evidence type="ECO:0000256" key="1">
    <source>
        <dbReference type="PROSITE-ProRule" id="PRU00473"/>
    </source>
</evidence>
<dbReference type="NCBIfam" id="NF005444">
    <property type="entry name" value="PRK07033.1"/>
    <property type="match status" value="1"/>
</dbReference>
<feature type="transmembrane region" description="Helical" evidence="3">
    <location>
        <begin position="229"/>
        <end position="253"/>
    </location>
</feature>